<dbReference type="Pfam" id="PF07883">
    <property type="entry name" value="Cupin_2"/>
    <property type="match status" value="1"/>
</dbReference>
<reference evidence="2" key="1">
    <citation type="submission" date="2018-05" db="EMBL/GenBank/DDBJ databases">
        <authorList>
            <person name="Lanie J.A."/>
            <person name="Ng W.-L."/>
            <person name="Kazmierczak K.M."/>
            <person name="Andrzejewski T.M."/>
            <person name="Davidsen T.M."/>
            <person name="Wayne K.J."/>
            <person name="Tettelin H."/>
            <person name="Glass J.I."/>
            <person name="Rusch D."/>
            <person name="Podicherti R."/>
            <person name="Tsui H.-C.T."/>
            <person name="Winkler M.E."/>
        </authorList>
    </citation>
    <scope>NUCLEOTIDE SEQUENCE</scope>
</reference>
<sequence>MLHKKADEVFAKEVDAGSDTELQVLIGPDEAPNFCMRRFMMKPGGGMPEHTNTVEHQQYVLGGRARIGIGGEVIEVSRDDVIFIPAGVAHWYESLGPENFEFICMVPNSPDKIEIMGNC</sequence>
<gene>
    <name evidence="2" type="ORF">METZ01_LOCUS189076</name>
</gene>
<dbReference type="Gene3D" id="2.60.120.10">
    <property type="entry name" value="Jelly Rolls"/>
    <property type="match status" value="1"/>
</dbReference>
<dbReference type="SUPFAM" id="SSF51182">
    <property type="entry name" value="RmlC-like cupins"/>
    <property type="match status" value="1"/>
</dbReference>
<accession>A0A382DDX0</accession>
<evidence type="ECO:0000259" key="1">
    <source>
        <dbReference type="Pfam" id="PF07883"/>
    </source>
</evidence>
<dbReference type="AlphaFoldDB" id="A0A382DDX0"/>
<dbReference type="InterPro" id="IPR013096">
    <property type="entry name" value="Cupin_2"/>
</dbReference>
<dbReference type="InterPro" id="IPR011051">
    <property type="entry name" value="RmlC_Cupin_sf"/>
</dbReference>
<name>A0A382DDX0_9ZZZZ</name>
<dbReference type="EMBL" id="UINC01038760">
    <property type="protein sequence ID" value="SVB36222.1"/>
    <property type="molecule type" value="Genomic_DNA"/>
</dbReference>
<protein>
    <recommendedName>
        <fullName evidence="1">Cupin type-2 domain-containing protein</fullName>
    </recommendedName>
</protein>
<dbReference type="PANTHER" id="PTHR37694:SF1">
    <property type="entry name" value="SLR8022 PROTEIN"/>
    <property type="match status" value="1"/>
</dbReference>
<evidence type="ECO:0000313" key="2">
    <source>
        <dbReference type="EMBL" id="SVB36222.1"/>
    </source>
</evidence>
<proteinExistence type="predicted"/>
<organism evidence="2">
    <name type="scientific">marine metagenome</name>
    <dbReference type="NCBI Taxonomy" id="408172"/>
    <lineage>
        <taxon>unclassified sequences</taxon>
        <taxon>metagenomes</taxon>
        <taxon>ecological metagenomes</taxon>
    </lineage>
</organism>
<dbReference type="PANTHER" id="PTHR37694">
    <property type="entry name" value="SLR8022 PROTEIN"/>
    <property type="match status" value="1"/>
</dbReference>
<dbReference type="InterPro" id="IPR014710">
    <property type="entry name" value="RmlC-like_jellyroll"/>
</dbReference>
<feature type="domain" description="Cupin type-2" evidence="1">
    <location>
        <begin position="38"/>
        <end position="105"/>
    </location>
</feature>